<feature type="signal peptide" evidence="2">
    <location>
        <begin position="1"/>
        <end position="20"/>
    </location>
</feature>
<feature type="compositionally biased region" description="Polar residues" evidence="1">
    <location>
        <begin position="294"/>
        <end position="365"/>
    </location>
</feature>
<keyword evidence="2" id="KW-0732">Signal</keyword>
<dbReference type="EMBL" id="IACF01001297">
    <property type="protein sequence ID" value="LAB67009.1"/>
    <property type="molecule type" value="mRNA"/>
</dbReference>
<dbReference type="AlphaFoldDB" id="A0A2P2HZ12"/>
<reference evidence="3" key="1">
    <citation type="journal article" date="2018" name="Biosci. Biotechnol. Biochem.">
        <title>Polysaccharide hydrolase of the hadal zone amphipods Hirondellea gigas.</title>
        <authorList>
            <person name="Kobayashi H."/>
            <person name="Nagahama T."/>
            <person name="Arai W."/>
            <person name="Sasagawa Y."/>
            <person name="Umeda M."/>
            <person name="Hayashi T."/>
            <person name="Nikaido I."/>
            <person name="Watanabe H."/>
            <person name="Oguri K."/>
            <person name="Kitazato H."/>
            <person name="Fujioka K."/>
            <person name="Kido Y."/>
            <person name="Takami H."/>
        </authorList>
    </citation>
    <scope>NUCLEOTIDE SEQUENCE</scope>
    <source>
        <tissue evidence="3">Whole body</tissue>
    </source>
</reference>
<accession>A0A2P2HZ12</accession>
<evidence type="ECO:0000256" key="1">
    <source>
        <dbReference type="SAM" id="MobiDB-lite"/>
    </source>
</evidence>
<evidence type="ECO:0000256" key="2">
    <source>
        <dbReference type="SAM" id="SignalP"/>
    </source>
</evidence>
<proteinExistence type="evidence at transcript level"/>
<sequence>MDGLVAIMASLLLLSSQTLAQNPLDECRDCTVGDCLSVPKAEGGCDACICNGLLMPDCELLNCSITCDQLPTPDGCLECVCPDIAQDICPPIPACPSRCQVQLGSGCPRCTCPDEVPSQCPAVTCPTSCTEITGPDGCPACECPPEDRVCPELPACPLGCIDESSDPIHAGCLECNCTIIEELLAENQIIPVDEIDLGPDDFDVELVPDSVDSGLLIVTEEVDLNFTPIDNLDPTITYPTDADFPNSDVFLTTILPNQFEANNVNLDDNIPIEPRIGPDVNTGTNIPVAEPFTPNANPQLPEESQNANPGENNIPESPQVQQTANPESPQVIPNINGENNQGAQRVGSSGRPQDFPNRQNSQPSVNIPCGETSCPPGCTLCIQNNSCGRCLCGNAARICAAVPACQPACISSGPGGCFTCGCPAPGNFLQQFHEPELRPFLGPQIIVTTFDHDSEERFIPILEEGPIIVPIGRGHPGRPPPVIRGFPVGRRGPSTGQIAIQNIPQHLLGTSRFQFFT</sequence>
<evidence type="ECO:0000313" key="3">
    <source>
        <dbReference type="EMBL" id="LAB67009.1"/>
    </source>
</evidence>
<feature type="region of interest" description="Disordered" evidence="1">
    <location>
        <begin position="275"/>
        <end position="366"/>
    </location>
</feature>
<organism evidence="3">
    <name type="scientific">Hirondellea gigas</name>
    <dbReference type="NCBI Taxonomy" id="1518452"/>
    <lineage>
        <taxon>Eukaryota</taxon>
        <taxon>Metazoa</taxon>
        <taxon>Ecdysozoa</taxon>
        <taxon>Arthropoda</taxon>
        <taxon>Crustacea</taxon>
        <taxon>Multicrustacea</taxon>
        <taxon>Malacostraca</taxon>
        <taxon>Eumalacostraca</taxon>
        <taxon>Peracarida</taxon>
        <taxon>Amphipoda</taxon>
        <taxon>Amphilochidea</taxon>
        <taxon>Lysianassida</taxon>
        <taxon>Lysianassidira</taxon>
        <taxon>Lysianassoidea</taxon>
        <taxon>Lysianassidae</taxon>
        <taxon>Hirondellea</taxon>
    </lineage>
</organism>
<feature type="chain" id="PRO_5015161770" evidence="2">
    <location>
        <begin position="21"/>
        <end position="517"/>
    </location>
</feature>
<protein>
    <submittedName>
        <fullName evidence="3">Nascent polypeptide-associated complex subunit alpha, muscle-specific form-like</fullName>
    </submittedName>
</protein>
<name>A0A2P2HZ12_9CRUS</name>